<gene>
    <name evidence="2" type="ORF">GMARGA_LOCUS8373</name>
</gene>
<evidence type="ECO:0000313" key="2">
    <source>
        <dbReference type="EMBL" id="CAG8631792.1"/>
    </source>
</evidence>
<reference evidence="2 3" key="1">
    <citation type="submission" date="2021-06" db="EMBL/GenBank/DDBJ databases">
        <authorList>
            <person name="Kallberg Y."/>
            <person name="Tangrot J."/>
            <person name="Rosling A."/>
        </authorList>
    </citation>
    <scope>NUCLEOTIDE SEQUENCE [LARGE SCALE GENOMIC DNA]</scope>
    <source>
        <strain evidence="2 3">120-4 pot B 10/14</strain>
    </source>
</reference>
<accession>A0ABN7UNI0</accession>
<evidence type="ECO:0000313" key="3">
    <source>
        <dbReference type="Proteomes" id="UP000789901"/>
    </source>
</evidence>
<protein>
    <submittedName>
        <fullName evidence="2">25286_t:CDS:1</fullName>
    </submittedName>
</protein>
<sequence>MIPKKALLTTAISEKTKAPTNNNIIVPENNDPKARRPKYQL</sequence>
<comment type="caution">
    <text evidence="2">The sequence shown here is derived from an EMBL/GenBank/DDBJ whole genome shotgun (WGS) entry which is preliminary data.</text>
</comment>
<name>A0ABN7UNI0_GIGMA</name>
<keyword evidence="3" id="KW-1185">Reference proteome</keyword>
<feature type="region of interest" description="Disordered" evidence="1">
    <location>
        <begin position="21"/>
        <end position="41"/>
    </location>
</feature>
<dbReference type="Proteomes" id="UP000789901">
    <property type="component" value="Unassembled WGS sequence"/>
</dbReference>
<organism evidence="2 3">
    <name type="scientific">Gigaspora margarita</name>
    <dbReference type="NCBI Taxonomy" id="4874"/>
    <lineage>
        <taxon>Eukaryota</taxon>
        <taxon>Fungi</taxon>
        <taxon>Fungi incertae sedis</taxon>
        <taxon>Mucoromycota</taxon>
        <taxon>Glomeromycotina</taxon>
        <taxon>Glomeromycetes</taxon>
        <taxon>Diversisporales</taxon>
        <taxon>Gigasporaceae</taxon>
        <taxon>Gigaspora</taxon>
    </lineage>
</organism>
<evidence type="ECO:0000256" key="1">
    <source>
        <dbReference type="SAM" id="MobiDB-lite"/>
    </source>
</evidence>
<proteinExistence type="predicted"/>
<dbReference type="EMBL" id="CAJVQB010004285">
    <property type="protein sequence ID" value="CAG8631792.1"/>
    <property type="molecule type" value="Genomic_DNA"/>
</dbReference>